<feature type="domain" description="Glycosyltransferase subfamily 4-like N-terminal" evidence="2">
    <location>
        <begin position="13"/>
        <end position="153"/>
    </location>
</feature>
<dbReference type="Pfam" id="PF13439">
    <property type="entry name" value="Glyco_transf_4"/>
    <property type="match status" value="1"/>
</dbReference>
<dbReference type="Proteomes" id="UP000675047">
    <property type="component" value="Unassembled WGS sequence"/>
</dbReference>
<dbReference type="SUPFAM" id="SSF53756">
    <property type="entry name" value="UDP-Glycosyltransferase/glycogen phosphorylase"/>
    <property type="match status" value="1"/>
</dbReference>
<dbReference type="AlphaFoldDB" id="A0A940X8M0"/>
<feature type="domain" description="Glycosyl transferase family 1" evidence="1">
    <location>
        <begin position="179"/>
        <end position="335"/>
    </location>
</feature>
<protein>
    <submittedName>
        <fullName evidence="3">Glycosyltransferase</fullName>
    </submittedName>
</protein>
<dbReference type="Pfam" id="PF00534">
    <property type="entry name" value="Glycos_transf_1"/>
    <property type="match status" value="1"/>
</dbReference>
<evidence type="ECO:0000313" key="3">
    <source>
        <dbReference type="EMBL" id="MBP4137572.1"/>
    </source>
</evidence>
<dbReference type="RefSeq" id="WP_210665603.1">
    <property type="nucleotide sequence ID" value="NZ_JAGFBV010000006.1"/>
</dbReference>
<gene>
    <name evidence="3" type="ORF">J3495_05685</name>
</gene>
<evidence type="ECO:0000313" key="4">
    <source>
        <dbReference type="Proteomes" id="UP000675047"/>
    </source>
</evidence>
<dbReference type="Gene3D" id="3.40.50.2000">
    <property type="entry name" value="Glycogen Phosphorylase B"/>
    <property type="match status" value="2"/>
</dbReference>
<keyword evidence="4" id="KW-1185">Reference proteome</keyword>
<proteinExistence type="predicted"/>
<dbReference type="InterPro" id="IPR001296">
    <property type="entry name" value="Glyco_trans_1"/>
</dbReference>
<dbReference type="GO" id="GO:0016757">
    <property type="term" value="F:glycosyltransferase activity"/>
    <property type="evidence" value="ECO:0007669"/>
    <property type="project" value="InterPro"/>
</dbReference>
<evidence type="ECO:0000259" key="1">
    <source>
        <dbReference type="Pfam" id="PF00534"/>
    </source>
</evidence>
<reference evidence="3 4" key="1">
    <citation type="submission" date="2021-03" db="EMBL/GenBank/DDBJ databases">
        <title>Flavobacterium Flabelliformis Sp. Nov. And Flavobacterium Geliluteum Sp. Nov., Two Novel Multidrug Resistant Psychrophilic Species Isolated From Antarctica.</title>
        <authorList>
            <person name="Kralova S."/>
            <person name="Busse H.J."/>
            <person name="Bezdicek M."/>
            <person name="Nykrynova M."/>
            <person name="Kroupova E."/>
            <person name="Krsek D."/>
            <person name="Sedlacek I."/>
        </authorList>
    </citation>
    <scope>NUCLEOTIDE SEQUENCE [LARGE SCALE GENOMIC DNA]</scope>
    <source>
        <strain evidence="3 4">P7388</strain>
    </source>
</reference>
<accession>A0A940X8M0</accession>
<dbReference type="PANTHER" id="PTHR12526">
    <property type="entry name" value="GLYCOSYLTRANSFERASE"/>
    <property type="match status" value="1"/>
</dbReference>
<sequence length="357" mass="41187">MKLLYIVPKIKNVGGVARVLAIKANYFVENFGYEVHVLSQNEEKNEPFYSFNKKIIFHNVNLSSNICSILWSLRKTINQKIDNIKPDIIVVADNGLKAFIYPFIISVKTPLVFECHGSKYVEEKAQKTSFLLKLKYKFKNFGASRFTYMVALSTESSKEWNVKNTIIIANPSWIKTDSKASLESKKVISIARNSYEKGLDRLLLIWKIISPKYPDWTLDIYTDDIVSLEKEARNIGIISTINYFNFSTNIEEKYVEFSIYLMTSRSEGFPMVLLEAMAFGLPCIAYDCRIGPRSIIKKDKTGFLIPDENIEQYVEKLSLLIENKEQRLELGANAIENMKNFSLHKIMSQWRVFLEGL</sequence>
<comment type="caution">
    <text evidence="3">The sequence shown here is derived from an EMBL/GenBank/DDBJ whole genome shotgun (WGS) entry which is preliminary data.</text>
</comment>
<dbReference type="InterPro" id="IPR028098">
    <property type="entry name" value="Glyco_trans_4-like_N"/>
</dbReference>
<organism evidence="3 4">
    <name type="scientific">Flavobacterium geliluteum</name>
    <dbReference type="NCBI Taxonomy" id="2816120"/>
    <lineage>
        <taxon>Bacteria</taxon>
        <taxon>Pseudomonadati</taxon>
        <taxon>Bacteroidota</taxon>
        <taxon>Flavobacteriia</taxon>
        <taxon>Flavobacteriales</taxon>
        <taxon>Flavobacteriaceae</taxon>
        <taxon>Flavobacterium</taxon>
    </lineage>
</organism>
<name>A0A940X8M0_9FLAO</name>
<dbReference type="PANTHER" id="PTHR12526:SF630">
    <property type="entry name" value="GLYCOSYLTRANSFERASE"/>
    <property type="match status" value="1"/>
</dbReference>
<dbReference type="EMBL" id="JAGFBV010000006">
    <property type="protein sequence ID" value="MBP4137572.1"/>
    <property type="molecule type" value="Genomic_DNA"/>
</dbReference>
<evidence type="ECO:0000259" key="2">
    <source>
        <dbReference type="Pfam" id="PF13439"/>
    </source>
</evidence>